<evidence type="ECO:0000259" key="1">
    <source>
        <dbReference type="Pfam" id="PF05699"/>
    </source>
</evidence>
<dbReference type="Pfam" id="PF14291">
    <property type="entry name" value="DUF4371"/>
    <property type="match status" value="1"/>
</dbReference>
<reference evidence="3 4" key="1">
    <citation type="submission" date="2019-08" db="EMBL/GenBank/DDBJ databases">
        <title>Whole genome of Aphis craccivora.</title>
        <authorList>
            <person name="Voronova N.V."/>
            <person name="Shulinski R.S."/>
            <person name="Bandarenka Y.V."/>
            <person name="Zhorov D.G."/>
            <person name="Warner D."/>
        </authorList>
    </citation>
    <scope>NUCLEOTIDE SEQUENCE [LARGE SCALE GENOMIC DNA]</scope>
    <source>
        <strain evidence="3">180601</strain>
        <tissue evidence="3">Whole Body</tissue>
    </source>
</reference>
<dbReference type="PANTHER" id="PTHR37162:SF1">
    <property type="entry name" value="BED-TYPE DOMAIN-CONTAINING PROTEIN"/>
    <property type="match status" value="1"/>
</dbReference>
<dbReference type="InterPro" id="IPR012337">
    <property type="entry name" value="RNaseH-like_sf"/>
</dbReference>
<dbReference type="GO" id="GO:0016874">
    <property type="term" value="F:ligase activity"/>
    <property type="evidence" value="ECO:0007669"/>
    <property type="project" value="UniProtKB-KW"/>
</dbReference>
<organism evidence="3 4">
    <name type="scientific">Aphis craccivora</name>
    <name type="common">Cowpea aphid</name>
    <dbReference type="NCBI Taxonomy" id="307492"/>
    <lineage>
        <taxon>Eukaryota</taxon>
        <taxon>Metazoa</taxon>
        <taxon>Ecdysozoa</taxon>
        <taxon>Arthropoda</taxon>
        <taxon>Hexapoda</taxon>
        <taxon>Insecta</taxon>
        <taxon>Pterygota</taxon>
        <taxon>Neoptera</taxon>
        <taxon>Paraneoptera</taxon>
        <taxon>Hemiptera</taxon>
        <taxon>Sternorrhyncha</taxon>
        <taxon>Aphidomorpha</taxon>
        <taxon>Aphidoidea</taxon>
        <taxon>Aphididae</taxon>
        <taxon>Aphidini</taxon>
        <taxon>Aphis</taxon>
        <taxon>Aphis</taxon>
    </lineage>
</organism>
<dbReference type="InterPro" id="IPR008906">
    <property type="entry name" value="HATC_C_dom"/>
</dbReference>
<protein>
    <submittedName>
        <fullName evidence="3">E3 SUMO-protein ligase KIAA1586-like</fullName>
    </submittedName>
</protein>
<dbReference type="PANTHER" id="PTHR37162">
    <property type="entry name" value="HAT FAMILY DIMERISATION DOMAINCONTAINING PROTEIN-RELATED"/>
    <property type="match status" value="1"/>
</dbReference>
<keyword evidence="3" id="KW-0436">Ligase</keyword>
<evidence type="ECO:0000313" key="4">
    <source>
        <dbReference type="Proteomes" id="UP000478052"/>
    </source>
</evidence>
<proteinExistence type="predicted"/>
<comment type="caution">
    <text evidence="3">The sequence shown here is derived from an EMBL/GenBank/DDBJ whole genome shotgun (WGS) entry which is preliminary data.</text>
</comment>
<evidence type="ECO:0000313" key="3">
    <source>
        <dbReference type="EMBL" id="KAF0714887.1"/>
    </source>
</evidence>
<sequence>MSESDVSSSGEAKREWMSDGDLKPWLTESSKGEMHFFCKFCKSDYLGGISAVRKHGKSEKHKLIGRSIKNIKPLDKMRTVQSASEIAVKKKEAEIRVAMFIVQHNIALRTSDHLVSLLKTICPESDVIRNISCNRTKATAIVCNVIGEYSYMNLIDRMKNNLFSIMIDESTNKSNTKHLVIVTRMMNIETYEVRDEFAGLVQVSHGTAQGLYDTIIMLFNKNNINYKKNLVGFASDGANVMFGNHHSVKSLLESDVPNIFVMKCLCHSLALCASYACEKIPSDVEELLRDIYSYMKYSFKRQHEFQEFQHFVNIKPHKLLQPSQTRWLSLRACVKRINEQYAALKLYFQSEFLLDNKAKNIFSKLQNPIYSLYLNFLDFVLPIFTKLNIEFQSESPKIHEVYSKMTITFKILLEFYIDPDYLKTHDLCQIQYRNPQFYLPPHKLYVGGKCMADLAQNIVSREEKSIFLTKCLDFYVEGVHQLYKRFPLKSSYVQTLKNLQFMDPTNMNNIISIAPAAMNFVSKLNIDLNEIDMEWRMLRNTSIETNNNDIVKFWGDVNKLTKGDGTELYPNINKFVLFILTLPHSSASTERIFSTVNLNKTKTRNKLSTETLQGILHSKNMLTTQKKSCFEFIINKDIIDLNCNKMYKF</sequence>
<dbReference type="InterPro" id="IPR025398">
    <property type="entry name" value="DUF4371"/>
</dbReference>
<dbReference type="Proteomes" id="UP000478052">
    <property type="component" value="Unassembled WGS sequence"/>
</dbReference>
<dbReference type="OrthoDB" id="7762031at2759"/>
<name>A0A6G0W1J4_APHCR</name>
<dbReference type="EMBL" id="VUJU01010297">
    <property type="protein sequence ID" value="KAF0714887.1"/>
    <property type="molecule type" value="Genomic_DNA"/>
</dbReference>
<dbReference type="SUPFAM" id="SSF53098">
    <property type="entry name" value="Ribonuclease H-like"/>
    <property type="match status" value="1"/>
</dbReference>
<dbReference type="AlphaFoldDB" id="A0A6G0W1J4"/>
<feature type="domain" description="HAT C-terminal dimerisation" evidence="1">
    <location>
        <begin position="564"/>
        <end position="620"/>
    </location>
</feature>
<evidence type="ECO:0000259" key="2">
    <source>
        <dbReference type="Pfam" id="PF14291"/>
    </source>
</evidence>
<feature type="domain" description="DUF4371" evidence="2">
    <location>
        <begin position="152"/>
        <end position="244"/>
    </location>
</feature>
<keyword evidence="4" id="KW-1185">Reference proteome</keyword>
<dbReference type="Pfam" id="PF05699">
    <property type="entry name" value="Dimer_Tnp_hAT"/>
    <property type="match status" value="1"/>
</dbReference>
<accession>A0A6G0W1J4</accession>
<dbReference type="GO" id="GO:0046983">
    <property type="term" value="F:protein dimerization activity"/>
    <property type="evidence" value="ECO:0007669"/>
    <property type="project" value="InterPro"/>
</dbReference>
<gene>
    <name evidence="3" type="ORF">FWK35_00033245</name>
</gene>